<organism evidence="1 2">
    <name type="scientific">Prochlorococcus phage P-HM1</name>
    <dbReference type="NCBI Taxonomy" id="445700"/>
    <lineage>
        <taxon>Viruses</taxon>
        <taxon>Duplodnaviria</taxon>
        <taxon>Heunggongvirae</taxon>
        <taxon>Uroviricota</taxon>
        <taxon>Caudoviricetes</taxon>
        <taxon>Eurybiavirus</taxon>
        <taxon>Eurybiavirus PHM2</taxon>
    </lineage>
</organism>
<dbReference type="EMBL" id="GU071101">
    <property type="protein sequence ID" value="ADO98706.1"/>
    <property type="molecule type" value="Genomic_DNA"/>
</dbReference>
<protein>
    <submittedName>
        <fullName evidence="1">Putative RTX toxin</fullName>
    </submittedName>
</protein>
<gene>
    <name evidence="1" type="ORF">PHM1_082</name>
</gene>
<dbReference type="GeneID" id="10326995"/>
<evidence type="ECO:0000313" key="1">
    <source>
        <dbReference type="EMBL" id="ADO98706.1"/>
    </source>
</evidence>
<dbReference type="KEGG" id="vg:10326995"/>
<dbReference type="OrthoDB" id="33737at10239"/>
<evidence type="ECO:0000313" key="2">
    <source>
        <dbReference type="Proteomes" id="UP000006530"/>
    </source>
</evidence>
<name>E3SMR3_9CAUD</name>
<dbReference type="RefSeq" id="YP_004322507.1">
    <property type="nucleotide sequence ID" value="NC_015280.1"/>
</dbReference>
<accession>E3SMR3</accession>
<reference evidence="1 2" key="1">
    <citation type="journal article" date="2010" name="Environ. Microbiol.">
        <title>Genomic analysis of oceanic cyanobacterial myoviruses compared with T4-like myoviruses from diverse hosts and environments.</title>
        <authorList>
            <person name="Sullivan M.B."/>
            <person name="Huang K.H."/>
            <person name="Ignacio-Espinoza J.C."/>
            <person name="Berlin A.M."/>
            <person name="Kelly L."/>
            <person name="Weigele P.R."/>
            <person name="DeFrancesco A.S."/>
            <person name="Kern S.E."/>
            <person name="Thompson L.R."/>
            <person name="Young S."/>
            <person name="Yandava C."/>
            <person name="Fu R."/>
            <person name="Krastins B."/>
            <person name="Chase M."/>
            <person name="Sarracino D."/>
            <person name="Osburne M.S."/>
            <person name="Henn M.R."/>
            <person name="Chisholm S.W."/>
        </authorList>
    </citation>
    <scope>NUCLEOTIDE SEQUENCE [LARGE SCALE GENOMIC DNA]</scope>
    <source>
        <strain evidence="1">M4-247</strain>
    </source>
</reference>
<sequence>MAVTITPDGTATFLTDITRPNFAMNETVSASATATSPNVANTINVTATLQAPDVEPDLVITDGSSSVNIGGTLQDPFVDVFTYVEQGETDKTMTPVVVERVVNMPADKLFYNLDQDASSYVSRFFLITVRWESGPVGNLVEQTPATFTLELKIYNEWEGIRSFVSNYYT</sequence>
<dbReference type="Proteomes" id="UP000006530">
    <property type="component" value="Segment"/>
</dbReference>
<proteinExistence type="predicted"/>
<keyword evidence="2" id="KW-1185">Reference proteome</keyword>